<dbReference type="EMBL" id="KI394485">
    <property type="protein sequence ID" value="ERN02820.1"/>
    <property type="molecule type" value="Genomic_DNA"/>
</dbReference>
<reference evidence="3" key="1">
    <citation type="journal article" date="2013" name="Science">
        <title>The Amborella genome and the evolution of flowering plants.</title>
        <authorList>
            <consortium name="Amborella Genome Project"/>
        </authorList>
    </citation>
    <scope>NUCLEOTIDE SEQUENCE [LARGE SCALE GENOMIC DNA]</scope>
</reference>
<sequence length="150" mass="15898">CLEEIGRPIGVSQSSGVGLKIISASSRKLKGGAEPKTSKEESKVFSVGSARDVIEGGTGMGARSGWLKKSWWTGERERGLGGGGGVSERGKGVEKEELGEGGSQEMRSSAKGACETTRNDRICGGAMVRQRIWDGHDNGVTTERMSRIRN</sequence>
<feature type="non-terminal residue" evidence="2">
    <location>
        <position position="1"/>
    </location>
</feature>
<accession>W1P770</accession>
<evidence type="ECO:0000313" key="2">
    <source>
        <dbReference type="EMBL" id="ERN02820.1"/>
    </source>
</evidence>
<organism evidence="2 3">
    <name type="scientific">Amborella trichopoda</name>
    <dbReference type="NCBI Taxonomy" id="13333"/>
    <lineage>
        <taxon>Eukaryota</taxon>
        <taxon>Viridiplantae</taxon>
        <taxon>Streptophyta</taxon>
        <taxon>Embryophyta</taxon>
        <taxon>Tracheophyta</taxon>
        <taxon>Spermatophyta</taxon>
        <taxon>Magnoliopsida</taxon>
        <taxon>Amborellales</taxon>
        <taxon>Amborellaceae</taxon>
        <taxon>Amborella</taxon>
    </lineage>
</organism>
<feature type="compositionally biased region" description="Basic and acidic residues" evidence="1">
    <location>
        <begin position="88"/>
        <end position="98"/>
    </location>
</feature>
<dbReference type="HOGENOM" id="CLU_1745239_0_0_1"/>
<gene>
    <name evidence="2" type="ORF">AMTR_s00086p00134640</name>
</gene>
<dbReference type="Gramene" id="ERN02820">
    <property type="protein sequence ID" value="ERN02820"/>
    <property type="gene ID" value="AMTR_s00086p00134640"/>
</dbReference>
<feature type="region of interest" description="Disordered" evidence="1">
    <location>
        <begin position="75"/>
        <end position="115"/>
    </location>
</feature>
<dbReference type="AlphaFoldDB" id="W1P770"/>
<evidence type="ECO:0000256" key="1">
    <source>
        <dbReference type="SAM" id="MobiDB-lite"/>
    </source>
</evidence>
<dbReference type="Proteomes" id="UP000017836">
    <property type="component" value="Unassembled WGS sequence"/>
</dbReference>
<keyword evidence="3" id="KW-1185">Reference proteome</keyword>
<name>W1P770_AMBTC</name>
<proteinExistence type="predicted"/>
<feature type="region of interest" description="Disordered" evidence="1">
    <location>
        <begin position="24"/>
        <end position="44"/>
    </location>
</feature>
<evidence type="ECO:0000313" key="3">
    <source>
        <dbReference type="Proteomes" id="UP000017836"/>
    </source>
</evidence>
<feature type="compositionally biased region" description="Basic and acidic residues" evidence="1">
    <location>
        <begin position="31"/>
        <end position="43"/>
    </location>
</feature>
<protein>
    <submittedName>
        <fullName evidence="2">Uncharacterized protein</fullName>
    </submittedName>
</protein>